<protein>
    <submittedName>
        <fullName evidence="1">Uncharacterized protein</fullName>
    </submittedName>
</protein>
<organism evidence="1">
    <name type="scientific">Ixodes ricinus</name>
    <name type="common">Common tick</name>
    <name type="synonym">Acarus ricinus</name>
    <dbReference type="NCBI Taxonomy" id="34613"/>
    <lineage>
        <taxon>Eukaryota</taxon>
        <taxon>Metazoa</taxon>
        <taxon>Ecdysozoa</taxon>
        <taxon>Arthropoda</taxon>
        <taxon>Chelicerata</taxon>
        <taxon>Arachnida</taxon>
        <taxon>Acari</taxon>
        <taxon>Parasitiformes</taxon>
        <taxon>Ixodida</taxon>
        <taxon>Ixodoidea</taxon>
        <taxon>Ixodidae</taxon>
        <taxon>Ixodinae</taxon>
        <taxon>Ixodes</taxon>
    </lineage>
</organism>
<evidence type="ECO:0000313" key="1">
    <source>
        <dbReference type="EMBL" id="JAR91089.1"/>
    </source>
</evidence>
<reference evidence="1" key="1">
    <citation type="journal article" date="2018" name="PLoS Negl. Trop. Dis.">
        <title>Sialome diversity of ticks revealed by RNAseq of single tick salivary glands.</title>
        <authorList>
            <person name="Perner J."/>
            <person name="Kropackova S."/>
            <person name="Kopacek P."/>
            <person name="Ribeiro J.M."/>
        </authorList>
    </citation>
    <scope>NUCLEOTIDE SEQUENCE</scope>
    <source>
        <strain evidence="1">Siblings of single egg batch collected in Ceske Budejovice</strain>
        <tissue evidence="1">Salivary glands</tissue>
    </source>
</reference>
<accession>A0A147BJX1</accession>
<dbReference type="EMBL" id="GEGO01004315">
    <property type="protein sequence ID" value="JAR91089.1"/>
    <property type="molecule type" value="Transcribed_RNA"/>
</dbReference>
<sequence>MLQHFVCKIKIVTVSWSRCKGTTLGFFCIAAEKCYWKPSCVVCANAGAKFSDKACASIAYFILKLPNIQGLSPRWRSNVCRWCGSWIL</sequence>
<proteinExistence type="predicted"/>
<dbReference type="AlphaFoldDB" id="A0A147BJX1"/>
<name>A0A147BJX1_IXORI</name>